<reference evidence="2" key="1">
    <citation type="submission" date="2022-05" db="EMBL/GenBank/DDBJ databases">
        <authorList>
            <person name="Oliphant S.A."/>
            <person name="Watson-Haigh N.S."/>
            <person name="Sumby K.M."/>
            <person name="Gardner J.M."/>
            <person name="Jiranek V."/>
        </authorList>
    </citation>
    <scope>NUCLEOTIDE SEQUENCE</scope>
    <source>
        <strain evidence="2">KI16_H9</strain>
    </source>
</reference>
<protein>
    <submittedName>
        <fullName evidence="2">ECF transporter S component</fullName>
    </submittedName>
</protein>
<accession>A0ABY5BLC0</accession>
<dbReference type="Proteomes" id="UP001056707">
    <property type="component" value="Chromosome"/>
</dbReference>
<name>A0ABY5BLC0_9LACO</name>
<feature type="transmembrane region" description="Helical" evidence="1">
    <location>
        <begin position="7"/>
        <end position="26"/>
    </location>
</feature>
<keyword evidence="1" id="KW-0812">Transmembrane</keyword>
<evidence type="ECO:0000313" key="2">
    <source>
        <dbReference type="EMBL" id="USS84478.1"/>
    </source>
</evidence>
<feature type="transmembrane region" description="Helical" evidence="1">
    <location>
        <begin position="60"/>
        <end position="78"/>
    </location>
</feature>
<keyword evidence="3" id="KW-1185">Reference proteome</keyword>
<dbReference type="EMBL" id="CP097116">
    <property type="protein sequence ID" value="USS84478.1"/>
    <property type="molecule type" value="Genomic_DNA"/>
</dbReference>
<keyword evidence="1" id="KW-0472">Membrane</keyword>
<dbReference type="Gene3D" id="1.10.1760.20">
    <property type="match status" value="1"/>
</dbReference>
<dbReference type="InterPro" id="IPR024529">
    <property type="entry name" value="ECF_trnsprt_substrate-spec"/>
</dbReference>
<sequence length="197" mass="21035">MIRQTKAFHLAILALLIAIVILQSIIPFLGYIPVGPVNITIIQITVIIAAVLLGPKDGAIIGLAWGILSWIRAFVAPTSPVQTLVFTNPLISVVPRVLVGLLAGYLFWGLMRAHWKQTWALVVTGGLGAALNTLLVVGLIALFYHTPAVAQAYGAGNPGLLSKVLMTLVVTNGIPELILSALVVPLVATPLLKWFRR</sequence>
<feature type="transmembrane region" description="Helical" evidence="1">
    <location>
        <begin position="164"/>
        <end position="188"/>
    </location>
</feature>
<evidence type="ECO:0000256" key="1">
    <source>
        <dbReference type="SAM" id="Phobius"/>
    </source>
</evidence>
<proteinExistence type="predicted"/>
<evidence type="ECO:0000313" key="3">
    <source>
        <dbReference type="Proteomes" id="UP001056707"/>
    </source>
</evidence>
<keyword evidence="1" id="KW-1133">Transmembrane helix</keyword>
<feature type="transmembrane region" description="Helical" evidence="1">
    <location>
        <begin position="120"/>
        <end position="144"/>
    </location>
</feature>
<organism evidence="2 3">
    <name type="scientific">Fructilactobacillus myrtifloralis</name>
    <dbReference type="NCBI Taxonomy" id="2940301"/>
    <lineage>
        <taxon>Bacteria</taxon>
        <taxon>Bacillati</taxon>
        <taxon>Bacillota</taxon>
        <taxon>Bacilli</taxon>
        <taxon>Lactobacillales</taxon>
        <taxon>Lactobacillaceae</taxon>
        <taxon>Fructilactobacillus</taxon>
    </lineage>
</organism>
<dbReference type="Pfam" id="PF12822">
    <property type="entry name" value="ECF_trnsprt"/>
    <property type="match status" value="1"/>
</dbReference>
<feature type="transmembrane region" description="Helical" evidence="1">
    <location>
        <begin position="32"/>
        <end position="53"/>
    </location>
</feature>
<dbReference type="RefSeq" id="WP_252749381.1">
    <property type="nucleotide sequence ID" value="NZ_CP097116.1"/>
</dbReference>
<gene>
    <name evidence="2" type="ORF">M3M35_03945</name>
</gene>
<feature type="transmembrane region" description="Helical" evidence="1">
    <location>
        <begin position="90"/>
        <end position="108"/>
    </location>
</feature>